<sequence>MARILHNLFTIVLLSLLSVRLSLSSDPPLTAPSPAPEHGGDSLSAPSPSPEFNSPPAPPPDDLVEFRANSPSTGSPSPSPSAESPSPAYKGEMSADVEEEEGEKGEGSGGMKGGKKAGIVFGVAAAACVVGFGGVVYKKRQQNIRRAQYGKA</sequence>
<protein>
    <submittedName>
        <fullName evidence="4">Uncharacterized protein</fullName>
    </submittedName>
</protein>
<name>A0A6A4LW24_9ERIC</name>
<keyword evidence="2" id="KW-0472">Membrane</keyword>
<evidence type="ECO:0000256" key="1">
    <source>
        <dbReference type="SAM" id="MobiDB-lite"/>
    </source>
</evidence>
<keyword evidence="2" id="KW-1133">Transmembrane helix</keyword>
<evidence type="ECO:0000256" key="2">
    <source>
        <dbReference type="SAM" id="Phobius"/>
    </source>
</evidence>
<keyword evidence="2" id="KW-0812">Transmembrane</keyword>
<keyword evidence="5" id="KW-1185">Reference proteome</keyword>
<dbReference type="EMBL" id="QEFC01000570">
    <property type="protein sequence ID" value="KAE9463413.1"/>
    <property type="molecule type" value="Genomic_DNA"/>
</dbReference>
<feature type="transmembrane region" description="Helical" evidence="2">
    <location>
        <begin position="117"/>
        <end position="137"/>
    </location>
</feature>
<proteinExistence type="predicted"/>
<feature type="compositionally biased region" description="Pro residues" evidence="1">
    <location>
        <begin position="47"/>
        <end position="61"/>
    </location>
</feature>
<dbReference type="PANTHER" id="PTHR36721:SF15">
    <property type="entry name" value="EN_SPM-LIKE TRANSPOSON PROTEIN"/>
    <property type="match status" value="1"/>
</dbReference>
<dbReference type="Proteomes" id="UP000428333">
    <property type="component" value="Linkage Group LG03"/>
</dbReference>
<reference evidence="4 5" key="1">
    <citation type="journal article" date="2019" name="Genome Biol. Evol.">
        <title>The Rhododendron genome and chromosomal organization provide insight into shared whole-genome duplications across the heath family (Ericaceae).</title>
        <authorList>
            <person name="Soza V.L."/>
            <person name="Lindsley D."/>
            <person name="Waalkes A."/>
            <person name="Ramage E."/>
            <person name="Patwardhan R.P."/>
            <person name="Burton J.N."/>
            <person name="Adey A."/>
            <person name="Kumar A."/>
            <person name="Qiu R."/>
            <person name="Shendure J."/>
            <person name="Hall B."/>
        </authorList>
    </citation>
    <scope>NUCLEOTIDE SEQUENCE [LARGE SCALE GENOMIC DNA]</scope>
    <source>
        <strain evidence="4">RSF 1966-606</strain>
    </source>
</reference>
<feature type="signal peptide" evidence="3">
    <location>
        <begin position="1"/>
        <end position="24"/>
    </location>
</feature>
<evidence type="ECO:0000256" key="3">
    <source>
        <dbReference type="SAM" id="SignalP"/>
    </source>
</evidence>
<feature type="non-terminal residue" evidence="4">
    <location>
        <position position="1"/>
    </location>
</feature>
<feature type="compositionally biased region" description="Low complexity" evidence="1">
    <location>
        <begin position="70"/>
        <end position="87"/>
    </location>
</feature>
<comment type="caution">
    <text evidence="4">The sequence shown here is derived from an EMBL/GenBank/DDBJ whole genome shotgun (WGS) entry which is preliminary data.</text>
</comment>
<accession>A0A6A4LW24</accession>
<evidence type="ECO:0000313" key="5">
    <source>
        <dbReference type="Proteomes" id="UP000428333"/>
    </source>
</evidence>
<gene>
    <name evidence="4" type="ORF">C3L33_04670</name>
</gene>
<feature type="chain" id="PRO_5025460806" evidence="3">
    <location>
        <begin position="25"/>
        <end position="152"/>
    </location>
</feature>
<dbReference type="AlphaFoldDB" id="A0A6A4LW24"/>
<keyword evidence="3" id="KW-0732">Signal</keyword>
<organism evidence="4 5">
    <name type="scientific">Rhododendron williamsianum</name>
    <dbReference type="NCBI Taxonomy" id="262921"/>
    <lineage>
        <taxon>Eukaryota</taxon>
        <taxon>Viridiplantae</taxon>
        <taxon>Streptophyta</taxon>
        <taxon>Embryophyta</taxon>
        <taxon>Tracheophyta</taxon>
        <taxon>Spermatophyta</taxon>
        <taxon>Magnoliopsida</taxon>
        <taxon>eudicotyledons</taxon>
        <taxon>Gunneridae</taxon>
        <taxon>Pentapetalae</taxon>
        <taxon>asterids</taxon>
        <taxon>Ericales</taxon>
        <taxon>Ericaceae</taxon>
        <taxon>Ericoideae</taxon>
        <taxon>Rhodoreae</taxon>
        <taxon>Rhododendron</taxon>
    </lineage>
</organism>
<dbReference type="PANTHER" id="PTHR36721">
    <property type="entry name" value="PROLINE-RICH FAMILY PROTEIN"/>
    <property type="match status" value="1"/>
</dbReference>
<feature type="region of interest" description="Disordered" evidence="1">
    <location>
        <begin position="25"/>
        <end position="116"/>
    </location>
</feature>
<evidence type="ECO:0000313" key="4">
    <source>
        <dbReference type="EMBL" id="KAE9463413.1"/>
    </source>
</evidence>